<dbReference type="AlphaFoldDB" id="A0AAD9ZKQ5"/>
<organism evidence="2 3">
    <name type="scientific">Dipteronia sinensis</name>
    <dbReference type="NCBI Taxonomy" id="43782"/>
    <lineage>
        <taxon>Eukaryota</taxon>
        <taxon>Viridiplantae</taxon>
        <taxon>Streptophyta</taxon>
        <taxon>Embryophyta</taxon>
        <taxon>Tracheophyta</taxon>
        <taxon>Spermatophyta</taxon>
        <taxon>Magnoliopsida</taxon>
        <taxon>eudicotyledons</taxon>
        <taxon>Gunneridae</taxon>
        <taxon>Pentapetalae</taxon>
        <taxon>rosids</taxon>
        <taxon>malvids</taxon>
        <taxon>Sapindales</taxon>
        <taxon>Sapindaceae</taxon>
        <taxon>Hippocastanoideae</taxon>
        <taxon>Acereae</taxon>
        <taxon>Dipteronia</taxon>
    </lineage>
</organism>
<feature type="compositionally biased region" description="Basic and acidic residues" evidence="1">
    <location>
        <begin position="36"/>
        <end position="48"/>
    </location>
</feature>
<reference evidence="2" key="1">
    <citation type="journal article" date="2023" name="Plant J.">
        <title>Genome sequences and population genomics provide insights into the demographic history, inbreeding, and mutation load of two 'living fossil' tree species of Dipteronia.</title>
        <authorList>
            <person name="Feng Y."/>
            <person name="Comes H.P."/>
            <person name="Chen J."/>
            <person name="Zhu S."/>
            <person name="Lu R."/>
            <person name="Zhang X."/>
            <person name="Li P."/>
            <person name="Qiu J."/>
            <person name="Olsen K.M."/>
            <person name="Qiu Y."/>
        </authorList>
    </citation>
    <scope>NUCLEOTIDE SEQUENCE</scope>
    <source>
        <strain evidence="2">NBL</strain>
    </source>
</reference>
<proteinExistence type="predicted"/>
<accession>A0AAD9ZKQ5</accession>
<evidence type="ECO:0000313" key="2">
    <source>
        <dbReference type="EMBL" id="KAK3183715.1"/>
    </source>
</evidence>
<evidence type="ECO:0000313" key="3">
    <source>
        <dbReference type="Proteomes" id="UP001281410"/>
    </source>
</evidence>
<comment type="caution">
    <text evidence="2">The sequence shown here is derived from an EMBL/GenBank/DDBJ whole genome shotgun (WGS) entry which is preliminary data.</text>
</comment>
<gene>
    <name evidence="2" type="ORF">Dsin_031001</name>
</gene>
<name>A0AAD9ZKQ5_9ROSI</name>
<sequence length="153" mass="16810">MDSGEADALSHQQVEDVENNLQTLPRVDIDVGQECESPKETSDGRSCESTESECDCRSPSISSIDTSWIGIDSQGCQTSEVSSANKFEKDVDADSGLIYSEFGVHFRECLEPWFQICRSHQRCLASTPLGLVCSQRCVPLCAPGHGEDEKLFD</sequence>
<evidence type="ECO:0000256" key="1">
    <source>
        <dbReference type="SAM" id="MobiDB-lite"/>
    </source>
</evidence>
<feature type="region of interest" description="Disordered" evidence="1">
    <location>
        <begin position="1"/>
        <end position="60"/>
    </location>
</feature>
<keyword evidence="3" id="KW-1185">Reference proteome</keyword>
<dbReference type="Proteomes" id="UP001281410">
    <property type="component" value="Unassembled WGS sequence"/>
</dbReference>
<dbReference type="EMBL" id="JANJYJ010000010">
    <property type="protein sequence ID" value="KAK3183715.1"/>
    <property type="molecule type" value="Genomic_DNA"/>
</dbReference>
<protein>
    <submittedName>
        <fullName evidence="2">Uncharacterized protein</fullName>
    </submittedName>
</protein>